<reference evidence="12" key="1">
    <citation type="journal article" date="2017" name="Nat. Commun.">
        <title>The asparagus genome sheds light on the origin and evolution of a young Y chromosome.</title>
        <authorList>
            <person name="Harkess A."/>
            <person name="Zhou J."/>
            <person name="Xu C."/>
            <person name="Bowers J.E."/>
            <person name="Van der Hulst R."/>
            <person name="Ayyampalayam S."/>
            <person name="Mercati F."/>
            <person name="Riccardi P."/>
            <person name="McKain M.R."/>
            <person name="Kakrana A."/>
            <person name="Tang H."/>
            <person name="Ray J."/>
            <person name="Groenendijk J."/>
            <person name="Arikit S."/>
            <person name="Mathioni S.M."/>
            <person name="Nakano M."/>
            <person name="Shan H."/>
            <person name="Telgmann-Rauber A."/>
            <person name="Kanno A."/>
            <person name="Yue Z."/>
            <person name="Chen H."/>
            <person name="Li W."/>
            <person name="Chen Y."/>
            <person name="Xu X."/>
            <person name="Zhang Y."/>
            <person name="Luo S."/>
            <person name="Chen H."/>
            <person name="Gao J."/>
            <person name="Mao Z."/>
            <person name="Pires J.C."/>
            <person name="Luo M."/>
            <person name="Kudrna D."/>
            <person name="Wing R.A."/>
            <person name="Meyers B.C."/>
            <person name="Yi K."/>
            <person name="Kong H."/>
            <person name="Lavrijsen P."/>
            <person name="Sunseri F."/>
            <person name="Falavigna A."/>
            <person name="Ye Y."/>
            <person name="Leebens-Mack J.H."/>
            <person name="Chen G."/>
        </authorList>
    </citation>
    <scope>NUCLEOTIDE SEQUENCE [LARGE SCALE GENOMIC DNA]</scope>
    <source>
        <strain evidence="12">cv. DH0086</strain>
    </source>
</reference>
<keyword evidence="3" id="KW-0963">Cytoplasm</keyword>
<dbReference type="PANTHER" id="PTHR20884:SF9">
    <property type="entry name" value="OS12G0612100 PROTEIN"/>
    <property type="match status" value="1"/>
</dbReference>
<evidence type="ECO:0000256" key="1">
    <source>
        <dbReference type="ARBA" id="ARBA00004496"/>
    </source>
</evidence>
<gene>
    <name evidence="11" type="ORF">A4U43_C07F34690</name>
</gene>
<dbReference type="InterPro" id="IPR058866">
    <property type="entry name" value="GDPGP1_N"/>
</dbReference>
<evidence type="ECO:0000256" key="4">
    <source>
        <dbReference type="ARBA" id="ARBA00022658"/>
    </source>
</evidence>
<keyword evidence="8" id="KW-0378">Hydrolase</keyword>
<evidence type="ECO:0000256" key="7">
    <source>
        <dbReference type="ARBA" id="ARBA00022741"/>
    </source>
</evidence>
<keyword evidence="7" id="KW-0547">Nucleotide-binding</keyword>
<dbReference type="InterPro" id="IPR026506">
    <property type="entry name" value="GDPGP"/>
</dbReference>
<protein>
    <submittedName>
        <fullName evidence="11">Uncharacterized protein</fullName>
    </submittedName>
</protein>
<dbReference type="Pfam" id="PF26217">
    <property type="entry name" value="GDPGP1_N"/>
    <property type="match status" value="1"/>
</dbReference>
<evidence type="ECO:0000259" key="9">
    <source>
        <dbReference type="Pfam" id="PF26216"/>
    </source>
</evidence>
<evidence type="ECO:0000313" key="11">
    <source>
        <dbReference type="EMBL" id="ONK65198.1"/>
    </source>
</evidence>
<comment type="similarity">
    <text evidence="2">Belongs to the GDPGP1 family.</text>
</comment>
<proteinExistence type="inferred from homology"/>
<keyword evidence="5" id="KW-0808">Transferase</keyword>
<dbReference type="GO" id="GO:0006006">
    <property type="term" value="P:glucose metabolic process"/>
    <property type="evidence" value="ECO:0007669"/>
    <property type="project" value="TreeGrafter"/>
</dbReference>
<evidence type="ECO:0000256" key="3">
    <source>
        <dbReference type="ARBA" id="ARBA00022490"/>
    </source>
</evidence>
<keyword evidence="12" id="KW-1185">Reference proteome</keyword>
<keyword evidence="4" id="KW-0344">Guanine-nucleotide releasing factor</keyword>
<dbReference type="GO" id="GO:0016787">
    <property type="term" value="F:hydrolase activity"/>
    <property type="evidence" value="ECO:0007669"/>
    <property type="project" value="UniProtKB-KW"/>
</dbReference>
<feature type="domain" description="GDPGP1-like N-terminal" evidence="10">
    <location>
        <begin position="84"/>
        <end position="145"/>
    </location>
</feature>
<evidence type="ECO:0000256" key="2">
    <source>
        <dbReference type="ARBA" id="ARBA00006451"/>
    </source>
</evidence>
<comment type="subcellular location">
    <subcellularLocation>
        <location evidence="1">Cytoplasm</location>
    </subcellularLocation>
</comment>
<dbReference type="InterPro" id="IPR058865">
    <property type="entry name" value="GDPGP1_C"/>
</dbReference>
<dbReference type="AlphaFoldDB" id="A0A5P1EH16"/>
<evidence type="ECO:0000256" key="6">
    <source>
        <dbReference type="ARBA" id="ARBA00022695"/>
    </source>
</evidence>
<evidence type="ECO:0000259" key="10">
    <source>
        <dbReference type="Pfam" id="PF26217"/>
    </source>
</evidence>
<organism evidence="11 12">
    <name type="scientific">Asparagus officinalis</name>
    <name type="common">Garden asparagus</name>
    <dbReference type="NCBI Taxonomy" id="4686"/>
    <lineage>
        <taxon>Eukaryota</taxon>
        <taxon>Viridiplantae</taxon>
        <taxon>Streptophyta</taxon>
        <taxon>Embryophyta</taxon>
        <taxon>Tracheophyta</taxon>
        <taxon>Spermatophyta</taxon>
        <taxon>Magnoliopsida</taxon>
        <taxon>Liliopsida</taxon>
        <taxon>Asparagales</taxon>
        <taxon>Asparagaceae</taxon>
        <taxon>Asparagoideae</taxon>
        <taxon>Asparagus</taxon>
    </lineage>
</organism>
<dbReference type="Gramene" id="ONK65198">
    <property type="protein sequence ID" value="ONK65198"/>
    <property type="gene ID" value="A4U43_C07F34690"/>
</dbReference>
<dbReference type="EMBL" id="CM007387">
    <property type="protein sequence ID" value="ONK65198.1"/>
    <property type="molecule type" value="Genomic_DNA"/>
</dbReference>
<keyword evidence="6" id="KW-0548">Nucleotidyltransferase</keyword>
<evidence type="ECO:0000313" key="12">
    <source>
        <dbReference type="Proteomes" id="UP000243459"/>
    </source>
</evidence>
<dbReference type="GO" id="GO:0080048">
    <property type="term" value="F:GDP-D-glucose phosphorylase activity"/>
    <property type="evidence" value="ECO:0007669"/>
    <property type="project" value="InterPro"/>
</dbReference>
<dbReference type="PANTHER" id="PTHR20884">
    <property type="entry name" value="GDP-D-GLUCOSE PHOSPHORYLASE 1"/>
    <property type="match status" value="1"/>
</dbReference>
<dbReference type="Pfam" id="PF26216">
    <property type="entry name" value="GDPGP1_C"/>
    <property type="match status" value="1"/>
</dbReference>
<evidence type="ECO:0000256" key="8">
    <source>
        <dbReference type="ARBA" id="ARBA00022801"/>
    </source>
</evidence>
<dbReference type="GO" id="GO:0005737">
    <property type="term" value="C:cytoplasm"/>
    <property type="evidence" value="ECO:0007669"/>
    <property type="project" value="UniProtKB-SubCell"/>
</dbReference>
<dbReference type="GO" id="GO:0005085">
    <property type="term" value="F:guanyl-nucleotide exchange factor activity"/>
    <property type="evidence" value="ECO:0007669"/>
    <property type="project" value="UniProtKB-KW"/>
</dbReference>
<dbReference type="Proteomes" id="UP000243459">
    <property type="component" value="Chromosome 7"/>
</dbReference>
<accession>A0A5P1EH16</accession>
<name>A0A5P1EH16_ASPOF</name>
<dbReference type="GO" id="GO:0000166">
    <property type="term" value="F:nucleotide binding"/>
    <property type="evidence" value="ECO:0007669"/>
    <property type="project" value="UniProtKB-KW"/>
</dbReference>
<evidence type="ECO:0000256" key="5">
    <source>
        <dbReference type="ARBA" id="ARBA00022679"/>
    </source>
</evidence>
<sequence length="275" mass="30737">MVSFKQLDGEYLLVKSNIGSEQSKCHQMPPRGIKTHLYLIGNSTEGNCVSADEGLLDALLLSEWEDCSWKGLLKYDVTMCETKVNPVEYGHIFLVPYGTKRRPEFLHKEMFYLISRFAKEISNCSLKVFFEHSSSTTPDYAYFQAAYFANPLPVELLPVITVYDCKDNKGNLESLVGLVAEICSILQKDNNVVFNLLVSDCATKVFLFPQVHLPAAGSHLSTWECGGYFIYNKRSEFDSASEAELSERLAAASLDDQGFHALKQLCCSVAVKIAP</sequence>
<feature type="domain" description="GDPGP1-like C-terminal" evidence="9">
    <location>
        <begin position="168"/>
        <end position="270"/>
    </location>
</feature>